<keyword evidence="2" id="KW-1185">Reference proteome</keyword>
<evidence type="ECO:0000313" key="1">
    <source>
        <dbReference type="EMBL" id="NBZ86622.1"/>
    </source>
</evidence>
<organism evidence="1 2">
    <name type="scientific">Stagnihabitans tardus</name>
    <dbReference type="NCBI Taxonomy" id="2699202"/>
    <lineage>
        <taxon>Bacteria</taxon>
        <taxon>Pseudomonadati</taxon>
        <taxon>Pseudomonadota</taxon>
        <taxon>Alphaproteobacteria</taxon>
        <taxon>Rhodobacterales</taxon>
        <taxon>Paracoccaceae</taxon>
        <taxon>Stagnihabitans</taxon>
    </lineage>
</organism>
<dbReference type="CDD" id="cd17040">
    <property type="entry name" value="Ubl_MoaD_like"/>
    <property type="match status" value="1"/>
</dbReference>
<dbReference type="RefSeq" id="WP_168773419.1">
    <property type="nucleotide sequence ID" value="NZ_JAABNR010000002.1"/>
</dbReference>
<dbReference type="Gene3D" id="3.10.20.30">
    <property type="match status" value="1"/>
</dbReference>
<evidence type="ECO:0000313" key="2">
    <source>
        <dbReference type="Proteomes" id="UP001193501"/>
    </source>
</evidence>
<dbReference type="Pfam" id="PF02597">
    <property type="entry name" value="ThiS"/>
    <property type="match status" value="1"/>
</dbReference>
<dbReference type="Proteomes" id="UP001193501">
    <property type="component" value="Unassembled WGS sequence"/>
</dbReference>
<protein>
    <submittedName>
        <fullName evidence="1">MoaD/ThiS family protein</fullName>
    </submittedName>
</protein>
<dbReference type="SUPFAM" id="SSF54285">
    <property type="entry name" value="MoaD/ThiS"/>
    <property type="match status" value="1"/>
</dbReference>
<reference evidence="1" key="1">
    <citation type="submission" date="2020-01" db="EMBL/GenBank/DDBJ databases">
        <authorList>
            <person name="Chen W.-M."/>
        </authorList>
    </citation>
    <scope>NUCLEOTIDE SEQUENCE</scope>
    <source>
        <strain evidence="1">CYK-10</strain>
    </source>
</reference>
<sequence>MVKVKLWGTLRQWTDGQQEVEVEGRTFKQVLDNLAATYPGLAPQIKRGVSLAVDGVIYRDAWLQPIAPGAEVVLMPFMKGG</sequence>
<dbReference type="InterPro" id="IPR003749">
    <property type="entry name" value="ThiS/MoaD-like"/>
</dbReference>
<dbReference type="InterPro" id="IPR016155">
    <property type="entry name" value="Mopterin_synth/thiamin_S_b"/>
</dbReference>
<gene>
    <name evidence="1" type="ORF">GV832_03440</name>
</gene>
<accession>A0AAE4Y6A1</accession>
<dbReference type="InterPro" id="IPR012675">
    <property type="entry name" value="Beta-grasp_dom_sf"/>
</dbReference>
<dbReference type="EMBL" id="JAABNR010000002">
    <property type="protein sequence ID" value="NBZ86622.1"/>
    <property type="molecule type" value="Genomic_DNA"/>
</dbReference>
<proteinExistence type="predicted"/>
<comment type="caution">
    <text evidence="1">The sequence shown here is derived from an EMBL/GenBank/DDBJ whole genome shotgun (WGS) entry which is preliminary data.</text>
</comment>
<dbReference type="AlphaFoldDB" id="A0AAE4Y6A1"/>
<name>A0AAE4Y6A1_9RHOB</name>